<comment type="caution">
    <text evidence="2">The sequence shown here is derived from an EMBL/GenBank/DDBJ whole genome shotgun (WGS) entry which is preliminary data.</text>
</comment>
<keyword evidence="1" id="KW-0472">Membrane</keyword>
<feature type="transmembrane region" description="Helical" evidence="1">
    <location>
        <begin position="62"/>
        <end position="85"/>
    </location>
</feature>
<evidence type="ECO:0000256" key="1">
    <source>
        <dbReference type="SAM" id="Phobius"/>
    </source>
</evidence>
<gene>
    <name evidence="2" type="ORF">ACFPEN_25450</name>
</gene>
<evidence type="ECO:0000313" key="2">
    <source>
        <dbReference type="EMBL" id="MFC4516275.1"/>
    </source>
</evidence>
<dbReference type="EMBL" id="JBHSFS010000012">
    <property type="protein sequence ID" value="MFC4516275.1"/>
    <property type="molecule type" value="Genomic_DNA"/>
</dbReference>
<dbReference type="Proteomes" id="UP001595990">
    <property type="component" value="Unassembled WGS sequence"/>
</dbReference>
<sequence length="137" mass="15069">MPEATSEKRSITRGVAIAGLLVPVVTVAGVVSSVHAENIESDWSWRQQLACRHMPFPMAEYAYAWLGVAFGLAAVVVCVLVGKWIHRRDNVPLWRRWPGLVAFVCVWPNILAIPMELITLYEAYSIAGSGVFLGDCA</sequence>
<proteinExistence type="predicted"/>
<protein>
    <submittedName>
        <fullName evidence="2">Uncharacterized protein</fullName>
    </submittedName>
</protein>
<keyword evidence="3" id="KW-1185">Reference proteome</keyword>
<keyword evidence="1" id="KW-1133">Transmembrane helix</keyword>
<reference evidence="3" key="1">
    <citation type="journal article" date="2019" name="Int. J. Syst. Evol. Microbiol.">
        <title>The Global Catalogue of Microorganisms (GCM) 10K type strain sequencing project: providing services to taxonomists for standard genome sequencing and annotation.</title>
        <authorList>
            <consortium name="The Broad Institute Genomics Platform"/>
            <consortium name="The Broad Institute Genome Sequencing Center for Infectious Disease"/>
            <person name="Wu L."/>
            <person name="Ma J."/>
        </authorList>
    </citation>
    <scope>NUCLEOTIDE SEQUENCE [LARGE SCALE GENOMIC DNA]</scope>
    <source>
        <strain evidence="3">CECT 8064</strain>
    </source>
</reference>
<dbReference type="RefSeq" id="WP_358241180.1">
    <property type="nucleotide sequence ID" value="NZ_JBHSFS010000012.1"/>
</dbReference>
<organism evidence="2 3">
    <name type="scientific">Streptomyces ehimensis</name>
    <dbReference type="NCBI Taxonomy" id="68195"/>
    <lineage>
        <taxon>Bacteria</taxon>
        <taxon>Bacillati</taxon>
        <taxon>Actinomycetota</taxon>
        <taxon>Actinomycetes</taxon>
        <taxon>Kitasatosporales</taxon>
        <taxon>Streptomycetaceae</taxon>
        <taxon>Streptomyces</taxon>
    </lineage>
</organism>
<feature type="transmembrane region" description="Helical" evidence="1">
    <location>
        <begin position="97"/>
        <end position="115"/>
    </location>
</feature>
<keyword evidence="1" id="KW-0812">Transmembrane</keyword>
<name>A0ABV9BR82_9ACTN</name>
<accession>A0ABV9BR82</accession>
<evidence type="ECO:0000313" key="3">
    <source>
        <dbReference type="Proteomes" id="UP001595990"/>
    </source>
</evidence>